<accession>A0A7J9BNQ4</accession>
<keyword evidence="3" id="KW-0813">Transport</keyword>
<dbReference type="InterPro" id="IPR016024">
    <property type="entry name" value="ARM-type_fold"/>
</dbReference>
<feature type="domain" description="Importin N-terminal" evidence="7">
    <location>
        <begin position="28"/>
        <end position="86"/>
    </location>
</feature>
<gene>
    <name evidence="8" type="ORF">Gogos_011230</name>
</gene>
<evidence type="ECO:0000256" key="4">
    <source>
        <dbReference type="ARBA" id="ARBA00022490"/>
    </source>
</evidence>
<dbReference type="OrthoDB" id="760868at2759"/>
<comment type="subcellular location">
    <subcellularLocation>
        <location evidence="2">Cytoplasm</location>
    </subcellularLocation>
    <subcellularLocation>
        <location evidence="1">Nucleus</location>
    </subcellularLocation>
</comment>
<dbReference type="GO" id="GO:0005829">
    <property type="term" value="C:cytosol"/>
    <property type="evidence" value="ECO:0007669"/>
    <property type="project" value="TreeGrafter"/>
</dbReference>
<reference evidence="8 9" key="1">
    <citation type="journal article" date="2019" name="Genome Biol. Evol.">
        <title>Insights into the evolution of the New World diploid cottons (Gossypium, subgenus Houzingenia) based on genome sequencing.</title>
        <authorList>
            <person name="Grover C.E."/>
            <person name="Arick M.A. 2nd"/>
            <person name="Thrash A."/>
            <person name="Conover J.L."/>
            <person name="Sanders W.S."/>
            <person name="Peterson D.G."/>
            <person name="Frelichowski J.E."/>
            <person name="Scheffler J.A."/>
            <person name="Scheffler B.E."/>
            <person name="Wendel J.F."/>
        </authorList>
    </citation>
    <scope>NUCLEOTIDE SEQUENCE [LARGE SCALE GENOMIC DNA]</scope>
    <source>
        <strain evidence="8">5</strain>
        <tissue evidence="8">Leaf</tissue>
    </source>
</reference>
<name>A0A7J9BNQ4_GOSGO</name>
<evidence type="ECO:0000259" key="7">
    <source>
        <dbReference type="PROSITE" id="PS50166"/>
    </source>
</evidence>
<protein>
    <recommendedName>
        <fullName evidence="7">Importin N-terminal domain-containing protein</fullName>
    </recommendedName>
</protein>
<evidence type="ECO:0000313" key="8">
    <source>
        <dbReference type="EMBL" id="MBA0737783.1"/>
    </source>
</evidence>
<feature type="non-terminal residue" evidence="8">
    <location>
        <position position="1"/>
    </location>
</feature>
<keyword evidence="6" id="KW-0539">Nucleus</keyword>
<evidence type="ECO:0000256" key="6">
    <source>
        <dbReference type="ARBA" id="ARBA00023242"/>
    </source>
</evidence>
<dbReference type="Proteomes" id="UP000593579">
    <property type="component" value="Unassembled WGS sequence"/>
</dbReference>
<evidence type="ECO:0000256" key="3">
    <source>
        <dbReference type="ARBA" id="ARBA00022448"/>
    </source>
</evidence>
<evidence type="ECO:0000313" key="9">
    <source>
        <dbReference type="Proteomes" id="UP000593579"/>
    </source>
</evidence>
<dbReference type="Pfam" id="PF03810">
    <property type="entry name" value="IBN_N"/>
    <property type="match status" value="1"/>
</dbReference>
<keyword evidence="9" id="KW-1185">Reference proteome</keyword>
<dbReference type="Gene3D" id="1.25.10.10">
    <property type="entry name" value="Leucine-rich Repeat Variant"/>
    <property type="match status" value="1"/>
</dbReference>
<keyword evidence="4" id="KW-0963">Cytoplasm</keyword>
<evidence type="ECO:0000256" key="5">
    <source>
        <dbReference type="ARBA" id="ARBA00022927"/>
    </source>
</evidence>
<dbReference type="GO" id="GO:0031267">
    <property type="term" value="F:small GTPase binding"/>
    <property type="evidence" value="ECO:0007669"/>
    <property type="project" value="InterPro"/>
</dbReference>
<comment type="caution">
    <text evidence="8">The sequence shown here is derived from an EMBL/GenBank/DDBJ whole genome shotgun (WGS) entry which is preliminary data.</text>
</comment>
<dbReference type="PANTHER" id="PTHR10997:SF18">
    <property type="entry name" value="D-IMPORTIN 7_RANBP7"/>
    <property type="match status" value="1"/>
</dbReference>
<evidence type="ECO:0000256" key="1">
    <source>
        <dbReference type="ARBA" id="ARBA00004123"/>
    </source>
</evidence>
<dbReference type="EMBL" id="JABEZY010000005">
    <property type="protein sequence ID" value="MBA0737783.1"/>
    <property type="molecule type" value="Genomic_DNA"/>
</dbReference>
<keyword evidence="5" id="KW-0653">Protein transport</keyword>
<dbReference type="InterPro" id="IPR011989">
    <property type="entry name" value="ARM-like"/>
</dbReference>
<organism evidence="8 9">
    <name type="scientific">Gossypium gossypioides</name>
    <name type="common">Mexican cotton</name>
    <name type="synonym">Selera gossypioides</name>
    <dbReference type="NCBI Taxonomy" id="34282"/>
    <lineage>
        <taxon>Eukaryota</taxon>
        <taxon>Viridiplantae</taxon>
        <taxon>Streptophyta</taxon>
        <taxon>Embryophyta</taxon>
        <taxon>Tracheophyta</taxon>
        <taxon>Spermatophyta</taxon>
        <taxon>Magnoliopsida</taxon>
        <taxon>eudicotyledons</taxon>
        <taxon>Gunneridae</taxon>
        <taxon>Pentapetalae</taxon>
        <taxon>rosids</taxon>
        <taxon>malvids</taxon>
        <taxon>Malvales</taxon>
        <taxon>Malvaceae</taxon>
        <taxon>Malvoideae</taxon>
        <taxon>Gossypium</taxon>
    </lineage>
</organism>
<dbReference type="GO" id="GO:0006606">
    <property type="term" value="P:protein import into nucleus"/>
    <property type="evidence" value="ECO:0007669"/>
    <property type="project" value="TreeGrafter"/>
</dbReference>
<evidence type="ECO:0000256" key="2">
    <source>
        <dbReference type="ARBA" id="ARBA00004496"/>
    </source>
</evidence>
<proteinExistence type="predicted"/>
<dbReference type="InterPro" id="IPR001494">
    <property type="entry name" value="Importin-beta_N"/>
</dbReference>
<dbReference type="GO" id="GO:0005635">
    <property type="term" value="C:nuclear envelope"/>
    <property type="evidence" value="ECO:0007669"/>
    <property type="project" value="TreeGrafter"/>
</dbReference>
<dbReference type="SUPFAM" id="SSF48371">
    <property type="entry name" value="ARM repeat"/>
    <property type="match status" value="1"/>
</dbReference>
<dbReference type="PANTHER" id="PTHR10997">
    <property type="entry name" value="IMPORTIN-7, 8, 11"/>
    <property type="match status" value="1"/>
</dbReference>
<sequence>MDVPSLVVVLQAALSPNPAERKAAEERLIKIVIDDNCPMAVRQVASIQFKNFIAKHWAPLDPNEPQKILQSDKDMVRDHILVFIVQVPPLLRVQLGECLKTIIHADYPEQWPRLLDWVKHNLQGQQVYGALFVLQILARKYEFKSEEERTPVQHIVQETFPHLLNIFSRLVQIEKPAVEVADLIKLICKIFWSSIYLEIPKQLLDPNAFNAWMMLFLNVLERSVPLEGQPLDPELRKSWGWWKVKKWTVHILNRLYTRFGDLKLRNPENRAFAQMFQKNYAGKILECHLNLLGVIRVGGYLPDRVTNLILQYLSNSISKNSMYTLLQPQLDVLLFEIVFPLMCFNDNDQKLWEEDPHEYVRKGYDIIEDLYSPRTASMDFVSELVRKRGKENLQKFIQFIVEIFK</sequence>
<dbReference type="PROSITE" id="PS50166">
    <property type="entry name" value="IMPORTIN_B_NT"/>
    <property type="match status" value="1"/>
</dbReference>
<dbReference type="AlphaFoldDB" id="A0A7J9BNQ4"/>